<dbReference type="EC" id="2.7.11.-" evidence="6"/>
<keyword evidence="4 6" id="KW-0067">ATP-binding</keyword>
<dbReference type="InterPro" id="IPR036784">
    <property type="entry name" value="AK/P_DHK_N_sf"/>
</dbReference>
<name>A0A438GZJ7_VITVI</name>
<comment type="similarity">
    <text evidence="6">Belongs to the PDK/BCKDK protein kinase family.</text>
</comment>
<evidence type="ECO:0000259" key="7">
    <source>
        <dbReference type="Pfam" id="PF10436"/>
    </source>
</evidence>
<dbReference type="GO" id="GO:0005759">
    <property type="term" value="C:mitochondrial matrix"/>
    <property type="evidence" value="ECO:0007669"/>
    <property type="project" value="UniProtKB-SubCell"/>
</dbReference>
<evidence type="ECO:0000256" key="4">
    <source>
        <dbReference type="ARBA" id="ARBA00022840"/>
    </source>
</evidence>
<reference evidence="8 9" key="1">
    <citation type="journal article" date="2018" name="PLoS Genet.">
        <title>Population sequencing reveals clonal diversity and ancestral inbreeding in the grapevine cultivar Chardonnay.</title>
        <authorList>
            <person name="Roach M.J."/>
            <person name="Johnson D.L."/>
            <person name="Bohlmann J."/>
            <person name="van Vuuren H.J."/>
            <person name="Jones S.J."/>
            <person name="Pretorius I.S."/>
            <person name="Schmidt S.A."/>
            <person name="Borneman A.R."/>
        </authorList>
    </citation>
    <scope>NUCLEOTIDE SEQUENCE [LARGE SCALE GENOMIC DNA]</scope>
    <source>
        <strain evidence="9">cv. Chardonnay</strain>
        <tissue evidence="8">Leaf</tissue>
    </source>
</reference>
<gene>
    <name evidence="8" type="primary">PDK_3</name>
    <name evidence="8" type="ORF">CK203_043706</name>
</gene>
<keyword evidence="6" id="KW-0496">Mitochondrion</keyword>
<accession>A0A438GZJ7</accession>
<dbReference type="EMBL" id="QGNW01000314">
    <property type="protein sequence ID" value="RVW77371.1"/>
    <property type="molecule type" value="Genomic_DNA"/>
</dbReference>
<dbReference type="PANTHER" id="PTHR11947:SF3">
    <property type="entry name" value="[PYRUVATE DEHYDROGENASE (ACETYL-TRANSFERRING)] KINASE, MITOCHONDRIAL"/>
    <property type="match status" value="1"/>
</dbReference>
<dbReference type="GO" id="GO:0004672">
    <property type="term" value="F:protein kinase activity"/>
    <property type="evidence" value="ECO:0007669"/>
    <property type="project" value="InterPro"/>
</dbReference>
<dbReference type="Proteomes" id="UP000288805">
    <property type="component" value="Unassembled WGS sequence"/>
</dbReference>
<organism evidence="8 9">
    <name type="scientific">Vitis vinifera</name>
    <name type="common">Grape</name>
    <dbReference type="NCBI Taxonomy" id="29760"/>
    <lineage>
        <taxon>Eukaryota</taxon>
        <taxon>Viridiplantae</taxon>
        <taxon>Streptophyta</taxon>
        <taxon>Embryophyta</taxon>
        <taxon>Tracheophyta</taxon>
        <taxon>Spermatophyta</taxon>
        <taxon>Magnoliopsida</taxon>
        <taxon>eudicotyledons</taxon>
        <taxon>Gunneridae</taxon>
        <taxon>Pentapetalae</taxon>
        <taxon>rosids</taxon>
        <taxon>Vitales</taxon>
        <taxon>Vitaceae</taxon>
        <taxon>Viteae</taxon>
        <taxon>Vitis</taxon>
    </lineage>
</organism>
<evidence type="ECO:0000313" key="9">
    <source>
        <dbReference type="Proteomes" id="UP000288805"/>
    </source>
</evidence>
<dbReference type="InterPro" id="IPR018955">
    <property type="entry name" value="BCDHK/PDK_N"/>
</dbReference>
<evidence type="ECO:0000313" key="8">
    <source>
        <dbReference type="EMBL" id="RVW77371.1"/>
    </source>
</evidence>
<protein>
    <recommendedName>
        <fullName evidence="6">Protein-serine/threonine kinase</fullName>
        <ecNumber evidence="6">2.7.11.-</ecNumber>
    </recommendedName>
</protein>
<dbReference type="SUPFAM" id="SSF69012">
    <property type="entry name" value="alpha-ketoacid dehydrogenase kinase, N-terminal domain"/>
    <property type="match status" value="1"/>
</dbReference>
<dbReference type="Gene3D" id="1.20.140.20">
    <property type="entry name" value="Alpha-ketoacid/pyruvate dehydrogenase kinase, N-terminal domain"/>
    <property type="match status" value="1"/>
</dbReference>
<comment type="caution">
    <text evidence="8">The sequence shown here is derived from an EMBL/GenBank/DDBJ whole genome shotgun (WGS) entry which is preliminary data.</text>
</comment>
<dbReference type="InterPro" id="IPR039028">
    <property type="entry name" value="BCKD/PDK"/>
</dbReference>
<evidence type="ECO:0000256" key="1">
    <source>
        <dbReference type="ARBA" id="ARBA00022679"/>
    </source>
</evidence>
<keyword evidence="2 6" id="KW-0547">Nucleotide-binding</keyword>
<feature type="domain" description="Branched-chain alpha-ketoacid dehydrogenase kinase/Pyruvate dehydrogenase kinase N-terminal" evidence="7">
    <location>
        <begin position="205"/>
        <end position="243"/>
    </location>
</feature>
<evidence type="ECO:0000256" key="6">
    <source>
        <dbReference type="RuleBase" id="RU366032"/>
    </source>
</evidence>
<proteinExistence type="inferred from homology"/>
<sequence length="333" mass="36968">MVGSGSLQMVLEPIPDPGVGVCLALQSHGTQQGRCVLNFTVRCDGVYEEEPAYRRPDGDCCGFGGEGKTAKEEEEEKEERGGGGIVLVPCVGLHIERKREKGGSGYWGFRAKERDALVLVVAMAAKKRWRHSPKFCLMKWRNGVEEQTGVSLRYMTKFGSQPTSRTWSFLLNSSTRNFQLGLPGEPLSSRACPLACPRSCCPQVRHNNVVPMMALGVQQLKNDINPKARKLDEIHQFLDSFNMQVYTYSLLFMLLAVYILRCSPMDVARNASEDARAICLREYGSAPDVNIYGDQCFTFPSLDQSHGLPPKFTSSRFNLSIAKALLLEIVGAF</sequence>
<dbReference type="GO" id="GO:0005524">
    <property type="term" value="F:ATP binding"/>
    <property type="evidence" value="ECO:0007669"/>
    <property type="project" value="UniProtKB-UniRule"/>
</dbReference>
<comment type="catalytic activity">
    <reaction evidence="5">
        <text>L-seryl-[pyruvate dehydrogenase E1 alpha subunit] + ATP = O-phospho-L-seryl-[pyruvate dehydrogenase E1 alpha subunit] + ADP + H(+)</text>
        <dbReference type="Rhea" id="RHEA:23052"/>
        <dbReference type="Rhea" id="RHEA-COMP:13689"/>
        <dbReference type="Rhea" id="RHEA-COMP:13690"/>
        <dbReference type="ChEBI" id="CHEBI:15378"/>
        <dbReference type="ChEBI" id="CHEBI:29999"/>
        <dbReference type="ChEBI" id="CHEBI:30616"/>
        <dbReference type="ChEBI" id="CHEBI:83421"/>
        <dbReference type="ChEBI" id="CHEBI:456216"/>
        <dbReference type="EC" id="2.7.11.2"/>
    </reaction>
</comment>
<dbReference type="AlphaFoldDB" id="A0A438GZJ7"/>
<keyword evidence="3 6" id="KW-0418">Kinase</keyword>
<comment type="subcellular location">
    <subcellularLocation>
        <location evidence="6">Mitochondrion matrix</location>
    </subcellularLocation>
</comment>
<keyword evidence="1 6" id="KW-0808">Transferase</keyword>
<evidence type="ECO:0000256" key="5">
    <source>
        <dbReference type="ARBA" id="ARBA00048201"/>
    </source>
</evidence>
<evidence type="ECO:0000256" key="3">
    <source>
        <dbReference type="ARBA" id="ARBA00022777"/>
    </source>
</evidence>
<dbReference type="Pfam" id="PF10436">
    <property type="entry name" value="BCDHK_Adom3"/>
    <property type="match status" value="1"/>
</dbReference>
<dbReference type="PANTHER" id="PTHR11947">
    <property type="entry name" value="PYRUVATE DEHYDROGENASE KINASE"/>
    <property type="match status" value="1"/>
</dbReference>
<keyword evidence="8" id="KW-0670">Pyruvate</keyword>
<evidence type="ECO:0000256" key="2">
    <source>
        <dbReference type="ARBA" id="ARBA00022741"/>
    </source>
</evidence>